<gene>
    <name evidence="2" type="ORF">BN53_01875</name>
</gene>
<dbReference type="CDD" id="cd01741">
    <property type="entry name" value="GATase1_1"/>
    <property type="match status" value="1"/>
</dbReference>
<evidence type="ECO:0000313" key="3">
    <source>
        <dbReference type="Proteomes" id="UP000009311"/>
    </source>
</evidence>
<dbReference type="EC" id="2.6.-.-" evidence="2"/>
<dbReference type="STRING" id="1423790.BN53_01875"/>
<dbReference type="OrthoDB" id="9807137at2"/>
<dbReference type="PATRIC" id="fig|1423790.3.peg.943"/>
<dbReference type="Proteomes" id="UP000009311">
    <property type="component" value="Unassembled WGS sequence"/>
</dbReference>
<dbReference type="InterPro" id="IPR017926">
    <property type="entry name" value="GATASE"/>
</dbReference>
<dbReference type="PANTHER" id="PTHR42695">
    <property type="entry name" value="GLUTAMINE AMIDOTRANSFERASE YLR126C-RELATED"/>
    <property type="match status" value="1"/>
</dbReference>
<dbReference type="RefSeq" id="WP_009559405.1">
    <property type="nucleotide sequence ID" value="NZ_AYZN01000002.1"/>
</dbReference>
<feature type="domain" description="Glutamine amidotransferase" evidence="1">
    <location>
        <begin position="42"/>
        <end position="172"/>
    </location>
</feature>
<organism evidence="2 3">
    <name type="scientific">Lactobacillus pasteurii DSM 23907 = CRBIP 24.76</name>
    <dbReference type="NCBI Taxonomy" id="1423790"/>
    <lineage>
        <taxon>Bacteria</taxon>
        <taxon>Bacillati</taxon>
        <taxon>Bacillota</taxon>
        <taxon>Bacilli</taxon>
        <taxon>Lactobacillales</taxon>
        <taxon>Lactobacillaceae</taxon>
        <taxon>Lactobacillus</taxon>
    </lineage>
</organism>
<dbReference type="AlphaFoldDB" id="I7IZ26"/>
<protein>
    <submittedName>
        <fullName evidence="2">Glutamine amidotransferase</fullName>
        <ecNumber evidence="2">2.6.-.-</ecNumber>
    </submittedName>
</protein>
<reference evidence="2 3" key="1">
    <citation type="submission" date="2012-06" db="EMBL/GenBank/DDBJ databases">
        <title>Draft Genome Sequence of Lactobacillus pasteurii CRBIP 24.76T.</title>
        <authorList>
            <person name="Cousin S."/>
            <person name="Bouchier C."/>
            <person name="Loux V."/>
            <person name="Ma L."/>
            <person name="Creno S."/>
            <person name="Bizet C."/>
            <person name="Clermont D."/>
        </authorList>
    </citation>
    <scope>NUCLEOTIDE SEQUENCE [LARGE SCALE GENOMIC DNA]</scope>
    <source>
        <strain evidence="3">CRBIP 24.76T</strain>
    </source>
</reference>
<dbReference type="EMBL" id="CAKD01000013">
    <property type="protein sequence ID" value="CCI84852.1"/>
    <property type="molecule type" value="Genomic_DNA"/>
</dbReference>
<name>I7IZ26_9LACO</name>
<dbReference type="PROSITE" id="PS51273">
    <property type="entry name" value="GATASE_TYPE_1"/>
    <property type="match status" value="1"/>
</dbReference>
<keyword evidence="2" id="KW-0808">Transferase</keyword>
<dbReference type="GO" id="GO:0016740">
    <property type="term" value="F:transferase activity"/>
    <property type="evidence" value="ECO:0007669"/>
    <property type="project" value="UniProtKB-KW"/>
</dbReference>
<dbReference type="eggNOG" id="COG0518">
    <property type="taxonomic scope" value="Bacteria"/>
</dbReference>
<sequence>MRINILQHTPSEGPGSIQTWADNNGHEAYIYHPAQFGKLPSADQTDMLVILGGPMSPNDDFLWIKQERELIKELLKEDKPMYGACFGAQQIAKCLGANITKAAHKEVGWAEVAKIGDTLVDFPEKAMALHWHEEMFELPQGAELIFSSKLHQNQGFIYGKHVMGLQFHFEPLTRDVRTMVINDGDYTLDHNDLKQSPQEIMDHGVPSENAGLMAKLLDQITK</sequence>
<dbReference type="PANTHER" id="PTHR42695:SF5">
    <property type="entry name" value="GLUTAMINE AMIDOTRANSFERASE YLR126C-RELATED"/>
    <property type="match status" value="1"/>
</dbReference>
<keyword evidence="2" id="KW-0315">Glutamine amidotransferase</keyword>
<keyword evidence="3" id="KW-1185">Reference proteome</keyword>
<comment type="caution">
    <text evidence="2">The sequence shown here is derived from an EMBL/GenBank/DDBJ whole genome shotgun (WGS) entry which is preliminary data.</text>
</comment>
<evidence type="ECO:0000259" key="1">
    <source>
        <dbReference type="Pfam" id="PF00117"/>
    </source>
</evidence>
<dbReference type="InterPro" id="IPR029062">
    <property type="entry name" value="Class_I_gatase-like"/>
</dbReference>
<dbReference type="SUPFAM" id="SSF52317">
    <property type="entry name" value="Class I glutamine amidotransferase-like"/>
    <property type="match status" value="1"/>
</dbReference>
<dbReference type="Pfam" id="PF00117">
    <property type="entry name" value="GATase"/>
    <property type="match status" value="1"/>
</dbReference>
<dbReference type="Gene3D" id="3.40.50.880">
    <property type="match status" value="1"/>
</dbReference>
<accession>I7IZ26</accession>
<dbReference type="GO" id="GO:0005829">
    <property type="term" value="C:cytosol"/>
    <property type="evidence" value="ECO:0007669"/>
    <property type="project" value="TreeGrafter"/>
</dbReference>
<dbReference type="InterPro" id="IPR044992">
    <property type="entry name" value="ChyE-like"/>
</dbReference>
<evidence type="ECO:0000313" key="2">
    <source>
        <dbReference type="EMBL" id="CCI84852.1"/>
    </source>
</evidence>
<proteinExistence type="predicted"/>